<dbReference type="EMBL" id="JAHLJV010000001">
    <property type="protein sequence ID" value="KAK1600245.1"/>
    <property type="molecule type" value="Genomic_DNA"/>
</dbReference>
<name>A0AAD8VD64_9PEZI</name>
<accession>A0AAD8VD64</accession>
<feature type="compositionally biased region" description="Basic and acidic residues" evidence="1">
    <location>
        <begin position="350"/>
        <end position="367"/>
    </location>
</feature>
<dbReference type="Proteomes" id="UP001230504">
    <property type="component" value="Unassembled WGS sequence"/>
</dbReference>
<dbReference type="RefSeq" id="XP_060420741.1">
    <property type="nucleotide sequence ID" value="XM_060562910.1"/>
</dbReference>
<feature type="region of interest" description="Disordered" evidence="1">
    <location>
        <begin position="103"/>
        <end position="153"/>
    </location>
</feature>
<evidence type="ECO:0000313" key="2">
    <source>
        <dbReference type="EMBL" id="KAK1600245.1"/>
    </source>
</evidence>
<feature type="region of interest" description="Disordered" evidence="1">
    <location>
        <begin position="214"/>
        <end position="237"/>
    </location>
</feature>
<feature type="compositionally biased region" description="Basic and acidic residues" evidence="1">
    <location>
        <begin position="122"/>
        <end position="143"/>
    </location>
</feature>
<organism evidence="2 3">
    <name type="scientific">Colletotrichum navitas</name>
    <dbReference type="NCBI Taxonomy" id="681940"/>
    <lineage>
        <taxon>Eukaryota</taxon>
        <taxon>Fungi</taxon>
        <taxon>Dikarya</taxon>
        <taxon>Ascomycota</taxon>
        <taxon>Pezizomycotina</taxon>
        <taxon>Sordariomycetes</taxon>
        <taxon>Hypocreomycetidae</taxon>
        <taxon>Glomerellales</taxon>
        <taxon>Glomerellaceae</taxon>
        <taxon>Colletotrichum</taxon>
        <taxon>Colletotrichum graminicola species complex</taxon>
    </lineage>
</organism>
<feature type="region of interest" description="Disordered" evidence="1">
    <location>
        <begin position="276"/>
        <end position="309"/>
    </location>
</feature>
<feature type="region of interest" description="Disordered" evidence="1">
    <location>
        <begin position="347"/>
        <end position="368"/>
    </location>
</feature>
<dbReference type="GeneID" id="85447150"/>
<keyword evidence="3" id="KW-1185">Reference proteome</keyword>
<reference evidence="2" key="1">
    <citation type="submission" date="2021-06" db="EMBL/GenBank/DDBJ databases">
        <title>Comparative genomics, transcriptomics and evolutionary studies reveal genomic signatures of adaptation to plant cell wall in hemibiotrophic fungi.</title>
        <authorList>
            <consortium name="DOE Joint Genome Institute"/>
            <person name="Baroncelli R."/>
            <person name="Diaz J.F."/>
            <person name="Benocci T."/>
            <person name="Peng M."/>
            <person name="Battaglia E."/>
            <person name="Haridas S."/>
            <person name="Andreopoulos W."/>
            <person name="Labutti K."/>
            <person name="Pangilinan J."/>
            <person name="Floch G.L."/>
            <person name="Makela M.R."/>
            <person name="Henrissat B."/>
            <person name="Grigoriev I.V."/>
            <person name="Crouch J.A."/>
            <person name="De Vries R.P."/>
            <person name="Sukno S.A."/>
            <person name="Thon M.R."/>
        </authorList>
    </citation>
    <scope>NUCLEOTIDE SEQUENCE</scope>
    <source>
        <strain evidence="2">CBS 125086</strain>
    </source>
</reference>
<proteinExistence type="predicted"/>
<feature type="region of interest" description="Disordered" evidence="1">
    <location>
        <begin position="37"/>
        <end position="84"/>
    </location>
</feature>
<comment type="caution">
    <text evidence="2">The sequence shown here is derived from an EMBL/GenBank/DDBJ whole genome shotgun (WGS) entry which is preliminary data.</text>
</comment>
<evidence type="ECO:0000313" key="3">
    <source>
        <dbReference type="Proteomes" id="UP001230504"/>
    </source>
</evidence>
<feature type="compositionally biased region" description="Basic and acidic residues" evidence="1">
    <location>
        <begin position="45"/>
        <end position="66"/>
    </location>
</feature>
<dbReference type="AlphaFoldDB" id="A0AAD8VD64"/>
<sequence length="393" mass="42368">MIDDFSSYDMSDIIPPLEGLPSIIRLSSFFGDAPSFLSTGATDGSEGKPGEMEKGDKSPRGRKDSVMMEVYGSGSGSSASASASSVASCKKPVVTVRKRVLGVDEKGESSRSAEGVLSPWDGSKDDEHKIKDKDSDDDTREKAPGSAAPRRSRFVEDLEGLRAEVVGRTPAEMCQQICLPEAAGMAAKGAGSVKLCFPPDVAIPVPPPKKELLQPALKEGRPPPSTTSSPGRLCHHDGACVRKKGRRRRKFARAVVRLATKPARWRREDKGKRRAACEVCGDDTPPDLRSGWEQGQDGVAPGSDGDSGAADEIAELLSLLYDKDETESSWRCSGCGQKVGEELMWEGDEDARMKKTDGTTPGLKEETVNQDSENVAAGLMEMPEAWWARHFRL</sequence>
<evidence type="ECO:0000256" key="1">
    <source>
        <dbReference type="SAM" id="MobiDB-lite"/>
    </source>
</evidence>
<protein>
    <submittedName>
        <fullName evidence="2">Uncharacterized protein</fullName>
    </submittedName>
</protein>
<gene>
    <name evidence="2" type="ORF">LY79DRAFT_664568</name>
</gene>